<comment type="caution">
    <text evidence="1">The sequence shown here is derived from an EMBL/GenBank/DDBJ whole genome shotgun (WGS) entry which is preliminary data.</text>
</comment>
<gene>
    <name evidence="1" type="ORF">PHJA_002104800</name>
</gene>
<name>A0A830CFU2_9LAMI</name>
<dbReference type="EMBL" id="BMAC01000582">
    <property type="protein sequence ID" value="GFP99607.1"/>
    <property type="molecule type" value="Genomic_DNA"/>
</dbReference>
<dbReference type="AlphaFoldDB" id="A0A830CFU2"/>
<organism evidence="1 2">
    <name type="scientific">Phtheirospermum japonicum</name>
    <dbReference type="NCBI Taxonomy" id="374723"/>
    <lineage>
        <taxon>Eukaryota</taxon>
        <taxon>Viridiplantae</taxon>
        <taxon>Streptophyta</taxon>
        <taxon>Embryophyta</taxon>
        <taxon>Tracheophyta</taxon>
        <taxon>Spermatophyta</taxon>
        <taxon>Magnoliopsida</taxon>
        <taxon>eudicotyledons</taxon>
        <taxon>Gunneridae</taxon>
        <taxon>Pentapetalae</taxon>
        <taxon>asterids</taxon>
        <taxon>lamiids</taxon>
        <taxon>Lamiales</taxon>
        <taxon>Orobanchaceae</taxon>
        <taxon>Orobanchaceae incertae sedis</taxon>
        <taxon>Phtheirospermum</taxon>
    </lineage>
</organism>
<evidence type="ECO:0000313" key="1">
    <source>
        <dbReference type="EMBL" id="GFP99607.1"/>
    </source>
</evidence>
<protein>
    <submittedName>
        <fullName evidence="1">E3 ubiquitin-protein ligase mbr2</fullName>
    </submittedName>
</protein>
<dbReference type="Proteomes" id="UP000653305">
    <property type="component" value="Unassembled WGS sequence"/>
</dbReference>
<accession>A0A830CFU2</accession>
<sequence>MCADKRIRLRSSTSADMSFILAALKSGCDGKTFALFVEELQFLWKRIGNRFYLSIYPI</sequence>
<reference evidence="1" key="1">
    <citation type="submission" date="2020-07" db="EMBL/GenBank/DDBJ databases">
        <title>Ethylene signaling mediates host invasion by parasitic plants.</title>
        <authorList>
            <person name="Yoshida S."/>
        </authorList>
    </citation>
    <scope>NUCLEOTIDE SEQUENCE</scope>
    <source>
        <strain evidence="1">Okayama</strain>
    </source>
</reference>
<evidence type="ECO:0000313" key="2">
    <source>
        <dbReference type="Proteomes" id="UP000653305"/>
    </source>
</evidence>
<proteinExistence type="predicted"/>
<keyword evidence="2" id="KW-1185">Reference proteome</keyword>